<evidence type="ECO:0000256" key="1">
    <source>
        <dbReference type="ARBA" id="ARBA00003534"/>
    </source>
</evidence>
<comment type="subcellular location">
    <subcellularLocation>
        <location evidence="2 6">Secreted</location>
        <location evidence="2 6">Cell wall</location>
    </subcellularLocation>
</comment>
<dbReference type="PANTHER" id="PTHR21562:SF123">
    <property type="entry name" value="PECTIN ACETYLESTERASE"/>
    <property type="match status" value="1"/>
</dbReference>
<sequence length="297" mass="33549">MNLVDSKVGLTYFVDLGMNLADLEMRFVDLRMCFEDLGMDSKMGSVGLRTNFMDVRSLRYFLSFLDDGQRMGFCALSIGFPTILRLSSESEAAIGCSQQVPVHELACGLSGPYVPFCFQVCLDGSPPAYYFDPGFGDGVDNWIVQISCLYSQNIQQDIKTPLFIFMSAYDKIEIKYTFGDHMTPLVDAGKCSASQNQSLQEMRSEFLNALPKGDNPKLRGVFVDSVHHHNSLLKRWIPEIAIKVNGQLHTEAFADWYFDRKYTYLIDETNELPLENNARLIWAVDNATARVIYTATL</sequence>
<dbReference type="GO" id="GO:0009505">
    <property type="term" value="C:plant-type cell wall"/>
    <property type="evidence" value="ECO:0000318"/>
    <property type="project" value="GO_Central"/>
</dbReference>
<comment type="caution">
    <text evidence="7">The sequence shown here is derived from an EMBL/GenBank/DDBJ whole genome shotgun (WGS) entry which is preliminary data.</text>
</comment>
<dbReference type="EC" id="3.1.1.-" evidence="6"/>
<dbReference type="GO" id="GO:0071555">
    <property type="term" value="P:cell wall organization"/>
    <property type="evidence" value="ECO:0000318"/>
    <property type="project" value="GO_Central"/>
</dbReference>
<gene>
    <name evidence="7" type="ORF">T459_24148</name>
</gene>
<evidence type="ECO:0000256" key="5">
    <source>
        <dbReference type="ARBA" id="ARBA00023316"/>
    </source>
</evidence>
<dbReference type="PANTHER" id="PTHR21562">
    <property type="entry name" value="NOTUM-RELATED"/>
    <property type="match status" value="1"/>
</dbReference>
<dbReference type="Pfam" id="PF03283">
    <property type="entry name" value="PAE"/>
    <property type="match status" value="2"/>
</dbReference>
<dbReference type="GO" id="GO:0052793">
    <property type="term" value="F:pectin acetylesterase activity"/>
    <property type="evidence" value="ECO:0000318"/>
    <property type="project" value="GO_Central"/>
</dbReference>
<evidence type="ECO:0000256" key="4">
    <source>
        <dbReference type="ARBA" id="ARBA00022512"/>
    </source>
</evidence>
<evidence type="ECO:0000256" key="2">
    <source>
        <dbReference type="ARBA" id="ARBA00004191"/>
    </source>
</evidence>
<dbReference type="Gramene" id="PHT73363">
    <property type="protein sequence ID" value="PHT73363"/>
    <property type="gene ID" value="T459_24148"/>
</dbReference>
<keyword evidence="8" id="KW-1185">Reference proteome</keyword>
<organism evidence="7 8">
    <name type="scientific">Capsicum annuum</name>
    <name type="common">Capsicum pepper</name>
    <dbReference type="NCBI Taxonomy" id="4072"/>
    <lineage>
        <taxon>Eukaryota</taxon>
        <taxon>Viridiplantae</taxon>
        <taxon>Streptophyta</taxon>
        <taxon>Embryophyta</taxon>
        <taxon>Tracheophyta</taxon>
        <taxon>Spermatophyta</taxon>
        <taxon>Magnoliopsida</taxon>
        <taxon>eudicotyledons</taxon>
        <taxon>Gunneridae</taxon>
        <taxon>Pentapetalae</taxon>
        <taxon>asterids</taxon>
        <taxon>lamiids</taxon>
        <taxon>Solanales</taxon>
        <taxon>Solanaceae</taxon>
        <taxon>Solanoideae</taxon>
        <taxon>Capsiceae</taxon>
        <taxon>Capsicum</taxon>
    </lineage>
</organism>
<evidence type="ECO:0000313" key="7">
    <source>
        <dbReference type="EMBL" id="PHT73363.1"/>
    </source>
</evidence>
<reference evidence="7 8" key="2">
    <citation type="journal article" date="2017" name="Genome Biol.">
        <title>New reference genome sequences of hot pepper reveal the massive evolution of plant disease-resistance genes by retroduplication.</title>
        <authorList>
            <person name="Kim S."/>
            <person name="Park J."/>
            <person name="Yeom S.I."/>
            <person name="Kim Y.M."/>
            <person name="Seo E."/>
            <person name="Kim K.T."/>
            <person name="Kim M.S."/>
            <person name="Lee J.M."/>
            <person name="Cheong K."/>
            <person name="Shin H.S."/>
            <person name="Kim S.B."/>
            <person name="Han K."/>
            <person name="Lee J."/>
            <person name="Park M."/>
            <person name="Lee H.A."/>
            <person name="Lee H.Y."/>
            <person name="Lee Y."/>
            <person name="Oh S."/>
            <person name="Lee J.H."/>
            <person name="Choi E."/>
            <person name="Choi E."/>
            <person name="Lee S.E."/>
            <person name="Jeon J."/>
            <person name="Kim H."/>
            <person name="Choi G."/>
            <person name="Song H."/>
            <person name="Lee J."/>
            <person name="Lee S.C."/>
            <person name="Kwon J.K."/>
            <person name="Lee H.Y."/>
            <person name="Koo N."/>
            <person name="Hong Y."/>
            <person name="Kim R.W."/>
            <person name="Kang W.H."/>
            <person name="Huh J.H."/>
            <person name="Kang B.C."/>
            <person name="Yang T.J."/>
            <person name="Lee Y.H."/>
            <person name="Bennetzen J.L."/>
            <person name="Choi D."/>
        </authorList>
    </citation>
    <scope>NUCLEOTIDE SEQUENCE [LARGE SCALE GENOMIC DNA]</scope>
    <source>
        <strain evidence="8">cv. CM334</strain>
    </source>
</reference>
<protein>
    <recommendedName>
        <fullName evidence="6">Pectin acetylesterase</fullName>
        <ecNumber evidence="6">3.1.1.-</ecNumber>
    </recommendedName>
</protein>
<keyword evidence="5 6" id="KW-0961">Cell wall biogenesis/degradation</keyword>
<name>A0A2G2YUG0_CAPAN</name>
<evidence type="ECO:0000256" key="6">
    <source>
        <dbReference type="RuleBase" id="RU363114"/>
    </source>
</evidence>
<dbReference type="InterPro" id="IPR004963">
    <property type="entry name" value="PAE/NOTUM"/>
</dbReference>
<evidence type="ECO:0000313" key="8">
    <source>
        <dbReference type="Proteomes" id="UP000222542"/>
    </source>
</evidence>
<comment type="function">
    <text evidence="1 6">Hydrolyzes acetyl esters in homogalacturonan regions of pectin. In type I primary cell wall, galacturonic acid residues of pectin can be acetylated at the O-2 and O-3 positions. Decreasing the degree of acetylation of pectin gels in vitro alters their physical properties.</text>
</comment>
<keyword evidence="6" id="KW-0964">Secreted</keyword>
<keyword evidence="6" id="KW-0378">Hydrolase</keyword>
<comment type="similarity">
    <text evidence="3 6">Belongs to the pectinacetylesterase family.</text>
</comment>
<dbReference type="STRING" id="4072.A0A2G2YUG0"/>
<accession>A0A2G2YUG0</accession>
<dbReference type="AlphaFoldDB" id="A0A2G2YUG0"/>
<dbReference type="Proteomes" id="UP000222542">
    <property type="component" value="Unassembled WGS sequence"/>
</dbReference>
<dbReference type="EMBL" id="AYRZ02000009">
    <property type="protein sequence ID" value="PHT73363.1"/>
    <property type="molecule type" value="Genomic_DNA"/>
</dbReference>
<keyword evidence="4 6" id="KW-0134">Cell wall</keyword>
<proteinExistence type="inferred from homology"/>
<reference evidence="7 8" key="1">
    <citation type="journal article" date="2014" name="Nat. Genet.">
        <title>Genome sequence of the hot pepper provides insights into the evolution of pungency in Capsicum species.</title>
        <authorList>
            <person name="Kim S."/>
            <person name="Park M."/>
            <person name="Yeom S.I."/>
            <person name="Kim Y.M."/>
            <person name="Lee J.M."/>
            <person name="Lee H.A."/>
            <person name="Seo E."/>
            <person name="Choi J."/>
            <person name="Cheong K."/>
            <person name="Kim K.T."/>
            <person name="Jung K."/>
            <person name="Lee G.W."/>
            <person name="Oh S.K."/>
            <person name="Bae C."/>
            <person name="Kim S.B."/>
            <person name="Lee H.Y."/>
            <person name="Kim S.Y."/>
            <person name="Kim M.S."/>
            <person name="Kang B.C."/>
            <person name="Jo Y.D."/>
            <person name="Yang H.B."/>
            <person name="Jeong H.J."/>
            <person name="Kang W.H."/>
            <person name="Kwon J.K."/>
            <person name="Shin C."/>
            <person name="Lim J.Y."/>
            <person name="Park J.H."/>
            <person name="Huh J.H."/>
            <person name="Kim J.S."/>
            <person name="Kim B.D."/>
            <person name="Cohen O."/>
            <person name="Paran I."/>
            <person name="Suh M.C."/>
            <person name="Lee S.B."/>
            <person name="Kim Y.K."/>
            <person name="Shin Y."/>
            <person name="Noh S.J."/>
            <person name="Park J."/>
            <person name="Seo Y.S."/>
            <person name="Kwon S.Y."/>
            <person name="Kim H.A."/>
            <person name="Park J.M."/>
            <person name="Kim H.J."/>
            <person name="Choi S.B."/>
            <person name="Bosland P.W."/>
            <person name="Reeves G."/>
            <person name="Jo S.H."/>
            <person name="Lee B.W."/>
            <person name="Cho H.T."/>
            <person name="Choi H.S."/>
            <person name="Lee M.S."/>
            <person name="Yu Y."/>
            <person name="Do Choi Y."/>
            <person name="Park B.S."/>
            <person name="van Deynze A."/>
            <person name="Ashrafi H."/>
            <person name="Hill T."/>
            <person name="Kim W.T."/>
            <person name="Pai H.S."/>
            <person name="Ahn H.K."/>
            <person name="Yeam I."/>
            <person name="Giovannoni J.J."/>
            <person name="Rose J.K."/>
            <person name="Sorensen I."/>
            <person name="Lee S.J."/>
            <person name="Kim R.W."/>
            <person name="Choi I.Y."/>
            <person name="Choi B.S."/>
            <person name="Lim J.S."/>
            <person name="Lee Y.H."/>
            <person name="Choi D."/>
        </authorList>
    </citation>
    <scope>NUCLEOTIDE SEQUENCE [LARGE SCALE GENOMIC DNA]</scope>
    <source>
        <strain evidence="8">cv. CM334</strain>
    </source>
</reference>
<evidence type="ECO:0000256" key="3">
    <source>
        <dbReference type="ARBA" id="ARBA00005784"/>
    </source>
</evidence>